<dbReference type="NCBIfam" id="NF041438">
    <property type="entry name" value="SepM_fam_S16"/>
    <property type="match status" value="1"/>
</dbReference>
<dbReference type="Pfam" id="PF13180">
    <property type="entry name" value="PDZ_2"/>
    <property type="match status" value="1"/>
</dbReference>
<dbReference type="Proteomes" id="UP001595387">
    <property type="component" value="Unassembled WGS sequence"/>
</dbReference>
<reference evidence="5" key="1">
    <citation type="journal article" date="2019" name="Int. J. Syst. Evol. Microbiol.">
        <title>The Global Catalogue of Microorganisms (GCM) 10K type strain sequencing project: providing services to taxonomists for standard genome sequencing and annotation.</title>
        <authorList>
            <consortium name="The Broad Institute Genomics Platform"/>
            <consortium name="The Broad Institute Genome Sequencing Center for Infectious Disease"/>
            <person name="Wu L."/>
            <person name="Ma J."/>
        </authorList>
    </citation>
    <scope>NUCLEOTIDE SEQUENCE [LARGE SCALE GENOMIC DNA]</scope>
    <source>
        <strain evidence="5">KCTC 13193</strain>
    </source>
</reference>
<dbReference type="SMART" id="SM00228">
    <property type="entry name" value="PDZ"/>
    <property type="match status" value="1"/>
</dbReference>
<evidence type="ECO:0000259" key="3">
    <source>
        <dbReference type="PROSITE" id="PS51786"/>
    </source>
</evidence>
<dbReference type="Gene3D" id="2.30.42.10">
    <property type="match status" value="1"/>
</dbReference>
<feature type="domain" description="PDZ" evidence="2">
    <location>
        <begin position="101"/>
        <end position="187"/>
    </location>
</feature>
<gene>
    <name evidence="4" type="ORF">ACFODW_17965</name>
</gene>
<dbReference type="GO" id="GO:0006508">
    <property type="term" value="P:proteolysis"/>
    <property type="evidence" value="ECO:0007669"/>
    <property type="project" value="UniProtKB-KW"/>
</dbReference>
<dbReference type="EC" id="3.4.21.53" evidence="1"/>
<dbReference type="InterPro" id="IPR014721">
    <property type="entry name" value="Ribsml_uS5_D2-typ_fold_subgr"/>
</dbReference>
<dbReference type="RefSeq" id="WP_390308302.1">
    <property type="nucleotide sequence ID" value="NZ_JBHRRZ010000040.1"/>
</dbReference>
<evidence type="ECO:0000256" key="1">
    <source>
        <dbReference type="PROSITE-ProRule" id="PRU01122"/>
    </source>
</evidence>
<dbReference type="InterPro" id="IPR020568">
    <property type="entry name" value="Ribosomal_Su5_D2-typ_SF"/>
</dbReference>
<dbReference type="SUPFAM" id="SSF54211">
    <property type="entry name" value="Ribosomal protein S5 domain 2-like"/>
    <property type="match status" value="1"/>
</dbReference>
<comment type="similarity">
    <text evidence="1">Belongs to the peptidase S16 family.</text>
</comment>
<dbReference type="InterPro" id="IPR008269">
    <property type="entry name" value="Lon_proteolytic"/>
</dbReference>
<accession>A0ABV7AAT3</accession>
<dbReference type="InterPro" id="IPR036034">
    <property type="entry name" value="PDZ_sf"/>
</dbReference>
<protein>
    <recommendedName>
        <fullName evidence="1">endopeptidase La</fullName>
        <ecNumber evidence="1">3.4.21.53</ecNumber>
    </recommendedName>
</protein>
<dbReference type="Gene3D" id="3.30.230.10">
    <property type="match status" value="1"/>
</dbReference>
<name>A0ABV7AAT3_9BACI</name>
<evidence type="ECO:0000313" key="5">
    <source>
        <dbReference type="Proteomes" id="UP001595387"/>
    </source>
</evidence>
<sequence length="341" mass="37302">MRFTKGHVFSLLLVVLTAYFLSVYQLDYYIQRPGGADALNSIVEVSGGYDSSGDMHLVTVSGSQATPIQYLMAKILPHHDILPLNQVRPHGISEEEYMEAQLEMMESSQEASTVVAYQAADGDINIDYEGIYVVSVLEGMPADGKLQTGDRIIGIDGREVRESTDLTSYVEKKEAGETVTLDVVRDGEQFKTELALEKFDQTDGGVGIGISLVTDRSVEVDPDINFTSGRIGGPSAGLMFALEIYDQLTEEDITRGYHIGGTGEIDYEGTVYRIGGIDKKVVASDREGIDIFFAPHGNGAERSNYEIAQETAEEIGTDMEIVPVDTFEDALNFLKQLEPKG</sequence>
<dbReference type="Pfam" id="PF05362">
    <property type="entry name" value="Lon_C"/>
    <property type="match status" value="1"/>
</dbReference>
<feature type="active site" evidence="1">
    <location>
        <position position="235"/>
    </location>
</feature>
<evidence type="ECO:0000313" key="4">
    <source>
        <dbReference type="EMBL" id="MFC2950214.1"/>
    </source>
</evidence>
<feature type="domain" description="Lon proteolytic" evidence="3">
    <location>
        <begin position="231"/>
        <end position="337"/>
    </location>
</feature>
<dbReference type="PANTHER" id="PTHR10046">
    <property type="entry name" value="ATP DEPENDENT LON PROTEASE FAMILY MEMBER"/>
    <property type="match status" value="1"/>
</dbReference>
<dbReference type="InterPro" id="IPR001478">
    <property type="entry name" value="PDZ"/>
</dbReference>
<dbReference type="SUPFAM" id="SSF50156">
    <property type="entry name" value="PDZ domain-like"/>
    <property type="match status" value="1"/>
</dbReference>
<feature type="active site" evidence="1">
    <location>
        <position position="280"/>
    </location>
</feature>
<organism evidence="4 5">
    <name type="scientific">Virgibacillus sediminis</name>
    <dbReference type="NCBI Taxonomy" id="202260"/>
    <lineage>
        <taxon>Bacteria</taxon>
        <taxon>Bacillati</taxon>
        <taxon>Bacillota</taxon>
        <taxon>Bacilli</taxon>
        <taxon>Bacillales</taxon>
        <taxon>Bacillaceae</taxon>
        <taxon>Virgibacillus</taxon>
    </lineage>
</organism>
<keyword evidence="1 4" id="KW-0378">Hydrolase</keyword>
<keyword evidence="5" id="KW-1185">Reference proteome</keyword>
<keyword evidence="1 4" id="KW-0645">Protease</keyword>
<evidence type="ECO:0000259" key="2">
    <source>
        <dbReference type="PROSITE" id="PS50106"/>
    </source>
</evidence>
<comment type="caution">
    <text evidence="4">The sequence shown here is derived from an EMBL/GenBank/DDBJ whole genome shotgun (WGS) entry which is preliminary data.</text>
</comment>
<dbReference type="InterPro" id="IPR027065">
    <property type="entry name" value="Lon_Prtase"/>
</dbReference>
<dbReference type="PROSITE" id="PS50106">
    <property type="entry name" value="PDZ"/>
    <property type="match status" value="1"/>
</dbReference>
<comment type="catalytic activity">
    <reaction evidence="1">
        <text>Hydrolysis of proteins in presence of ATP.</text>
        <dbReference type="EC" id="3.4.21.53"/>
    </reaction>
</comment>
<keyword evidence="1" id="KW-0720">Serine protease</keyword>
<dbReference type="EMBL" id="JBHRRZ010000040">
    <property type="protein sequence ID" value="MFC2950214.1"/>
    <property type="molecule type" value="Genomic_DNA"/>
</dbReference>
<dbReference type="GO" id="GO:0008233">
    <property type="term" value="F:peptidase activity"/>
    <property type="evidence" value="ECO:0007669"/>
    <property type="project" value="UniProtKB-KW"/>
</dbReference>
<dbReference type="PROSITE" id="PS51786">
    <property type="entry name" value="LON_PROTEOLYTIC"/>
    <property type="match status" value="1"/>
</dbReference>
<proteinExistence type="inferred from homology"/>